<comment type="caution">
    <text evidence="2">The sequence shown here is derived from an EMBL/GenBank/DDBJ whole genome shotgun (WGS) entry which is preliminary data.</text>
</comment>
<keyword evidence="3" id="KW-1185">Reference proteome</keyword>
<dbReference type="SUPFAM" id="SSF46785">
    <property type="entry name" value="Winged helix' DNA-binding domain"/>
    <property type="match status" value="1"/>
</dbReference>
<reference evidence="2 3" key="1">
    <citation type="submission" date="2019-07" db="EMBL/GenBank/DDBJ databases">
        <title>Genomic Encyclopedia of Archaeal and Bacterial Type Strains, Phase II (KMG-II): from individual species to whole genera.</title>
        <authorList>
            <person name="Goeker M."/>
        </authorList>
    </citation>
    <scope>NUCLEOTIDE SEQUENCE [LARGE SCALE GENOMIC DNA]</scope>
    <source>
        <strain evidence="2 3">ATCC BAA-252</strain>
    </source>
</reference>
<dbReference type="PANTHER" id="PTHR33164">
    <property type="entry name" value="TRANSCRIPTIONAL REGULATOR, MARR FAMILY"/>
    <property type="match status" value="1"/>
</dbReference>
<feature type="domain" description="HTH marR-type" evidence="1">
    <location>
        <begin position="1"/>
        <end position="141"/>
    </location>
</feature>
<sequence length="153" mass="17100">MDNADRHLYFSFFNEVNIIGQLSRAQFEARLPKGVLLPHFSVLNHLVRVGDGATPLALARAFQVPKTTMTHTVSGLVQRAFVTLKSNPKDGRSKTVWLTNAGREFRDDAIKLLDDDMEALRAAIPADKISALVPALEEIRVFLDAYRNEPEDP</sequence>
<dbReference type="PROSITE" id="PS50995">
    <property type="entry name" value="HTH_MARR_2"/>
    <property type="match status" value="1"/>
</dbReference>
<dbReference type="GO" id="GO:0006950">
    <property type="term" value="P:response to stress"/>
    <property type="evidence" value="ECO:0007669"/>
    <property type="project" value="TreeGrafter"/>
</dbReference>
<proteinExistence type="predicted"/>
<dbReference type="GO" id="GO:0003700">
    <property type="term" value="F:DNA-binding transcription factor activity"/>
    <property type="evidence" value="ECO:0007669"/>
    <property type="project" value="InterPro"/>
</dbReference>
<dbReference type="InterPro" id="IPR000835">
    <property type="entry name" value="HTH_MarR-typ"/>
</dbReference>
<dbReference type="InterPro" id="IPR036388">
    <property type="entry name" value="WH-like_DNA-bd_sf"/>
</dbReference>
<organism evidence="2 3">
    <name type="scientific">Roseibium hamelinense</name>
    <dbReference type="NCBI Taxonomy" id="150831"/>
    <lineage>
        <taxon>Bacteria</taxon>
        <taxon>Pseudomonadati</taxon>
        <taxon>Pseudomonadota</taxon>
        <taxon>Alphaproteobacteria</taxon>
        <taxon>Hyphomicrobiales</taxon>
        <taxon>Stappiaceae</taxon>
        <taxon>Roseibium</taxon>
    </lineage>
</organism>
<dbReference type="Pfam" id="PF12802">
    <property type="entry name" value="MarR_2"/>
    <property type="match status" value="1"/>
</dbReference>
<accession>A0A562T8L2</accession>
<dbReference type="EMBL" id="VLLF01000003">
    <property type="protein sequence ID" value="TWI89564.1"/>
    <property type="molecule type" value="Genomic_DNA"/>
</dbReference>
<dbReference type="AlphaFoldDB" id="A0A562T8L2"/>
<dbReference type="SMART" id="SM00347">
    <property type="entry name" value="HTH_MARR"/>
    <property type="match status" value="1"/>
</dbReference>
<dbReference type="InterPro" id="IPR039422">
    <property type="entry name" value="MarR/SlyA-like"/>
</dbReference>
<evidence type="ECO:0000313" key="3">
    <source>
        <dbReference type="Proteomes" id="UP000320593"/>
    </source>
</evidence>
<name>A0A562T8L2_9HYPH</name>
<evidence type="ECO:0000313" key="2">
    <source>
        <dbReference type="EMBL" id="TWI89564.1"/>
    </source>
</evidence>
<dbReference type="InterPro" id="IPR036390">
    <property type="entry name" value="WH_DNA-bd_sf"/>
</dbReference>
<dbReference type="Proteomes" id="UP000320593">
    <property type="component" value="Unassembled WGS sequence"/>
</dbReference>
<protein>
    <submittedName>
        <fullName evidence="2">MarR family transcriptional regulator</fullName>
    </submittedName>
</protein>
<evidence type="ECO:0000259" key="1">
    <source>
        <dbReference type="PROSITE" id="PS50995"/>
    </source>
</evidence>
<gene>
    <name evidence="2" type="ORF">JM93_01767</name>
</gene>
<dbReference type="OrthoDB" id="6400670at2"/>
<dbReference type="RefSeq" id="WP_145342286.1">
    <property type="nucleotide sequence ID" value="NZ_SMLY01000052.1"/>
</dbReference>
<dbReference type="PANTHER" id="PTHR33164:SF43">
    <property type="entry name" value="HTH-TYPE TRANSCRIPTIONAL REPRESSOR YETL"/>
    <property type="match status" value="1"/>
</dbReference>
<dbReference type="Gene3D" id="1.10.10.10">
    <property type="entry name" value="Winged helix-like DNA-binding domain superfamily/Winged helix DNA-binding domain"/>
    <property type="match status" value="1"/>
</dbReference>